<keyword evidence="2" id="KW-1185">Reference proteome</keyword>
<reference evidence="1" key="1">
    <citation type="journal article" date="2017" name="Elife">
        <title>The kinetoplastid-infecting Bodo saltans virus (BsV), a window into the most abundant giant viruses in the sea.</title>
        <authorList>
            <person name="Deeg C.M."/>
            <person name="Chow C.-E.T."/>
            <person name="Suttle C.A."/>
        </authorList>
    </citation>
    <scope>NUCLEOTIDE SEQUENCE</scope>
    <source>
        <strain evidence="1">NG1</strain>
    </source>
</reference>
<accession>A0A2H4UTB8</accession>
<proteinExistence type="predicted"/>
<name>A0A2H4UTB8_9VIRU</name>
<gene>
    <name evidence="1" type="ORF">BMW23_0123</name>
</gene>
<protein>
    <submittedName>
        <fullName evidence="1">Uncharacterized protein</fullName>
    </submittedName>
</protein>
<evidence type="ECO:0000313" key="1">
    <source>
        <dbReference type="EMBL" id="ATZ80183.1"/>
    </source>
</evidence>
<dbReference type="Proteomes" id="UP000240325">
    <property type="component" value="Segment"/>
</dbReference>
<dbReference type="EMBL" id="MF782455">
    <property type="protein sequence ID" value="ATZ80183.1"/>
    <property type="molecule type" value="Genomic_DNA"/>
</dbReference>
<sequence>MKIYYISTTDDTIDNINNVHNPFFKTLLLYNKYVSIANDIADADFIMIDSHISNVDKIHQFNKFKNKYLRFKRKTIICIYAPIDEKISRTQHYDTDYRYDDLFDDNFIYFTILNIKLRPNIIFIPLGSIPPEMINQNYLSDMKIDKNNNQKISSKLYFRGSPTHEIRNIVCEYLKDKNKCNIILNKSINYFWDKTQNNSNNYQEHLQDCYDNGMSLLIRGDREFCYVFCDYLCCENVICFINANSYKTIGLEKFGLDDVFLFFDIDEKPLDDVYKQITNILNDNDKMFENRKKVKEFYESFIMIDRAFKSQYAYHGGYNGFTHFIVYKMYKLLHNNYVLDDNKILDKDVLSIFND</sequence>
<evidence type="ECO:0000313" key="2">
    <source>
        <dbReference type="Proteomes" id="UP000240325"/>
    </source>
</evidence>
<organism evidence="1">
    <name type="scientific">Bodo saltans virus</name>
    <dbReference type="NCBI Taxonomy" id="2024608"/>
    <lineage>
        <taxon>Viruses</taxon>
        <taxon>Varidnaviria</taxon>
        <taxon>Bamfordvirae</taxon>
        <taxon>Nucleocytoviricota</taxon>
        <taxon>Megaviricetes</taxon>
        <taxon>Imitervirales</taxon>
        <taxon>Mimiviridae</taxon>
        <taxon>Klosneuvirinae</taxon>
        <taxon>Theiavirus</taxon>
        <taxon>Theiavirus salishense</taxon>
    </lineage>
</organism>